<dbReference type="Pfam" id="PF02582">
    <property type="entry name" value="DUF155"/>
    <property type="match status" value="1"/>
</dbReference>
<dbReference type="AlphaFoldDB" id="A0A5S6QEM8"/>
<proteinExistence type="inferred from homology"/>
<comment type="similarity">
    <text evidence="1">Belongs to the RMD1/sif2 family.</text>
</comment>
<dbReference type="InterPro" id="IPR003734">
    <property type="entry name" value="DUF155"/>
</dbReference>
<dbReference type="GO" id="GO:0070131">
    <property type="term" value="P:positive regulation of mitochondrial translation"/>
    <property type="evidence" value="ECO:0007669"/>
    <property type="project" value="TreeGrafter"/>
</dbReference>
<sequence length="462" mass="52695">MDSMRLLFEMGLFRPQRPVLINSACRRFIVRKLSDYKSIPSAEVTSTKRVRASRRPTYLLPEVSRVPQPNVWAYTTAESFHMKRLARSLGASFGFTALPLSVELSNVLRLVPNQLGHPGEAFVFAEGAVVSWDLEESDRLDLLARLKPFEESSYETEVVEGVVDNLSYIDNGMPRSEFKCELLLLRSSSTEVERSLDKYAVSNAMMCSVKLSVWETLLSEFVDALESVVEQLKLGRISLSKSEVLRRAGELFMLRHRINLDSDLLDTPDFYWDKEDLERLYSDAFSLFNIGKRTRVLNVRLTYCMELLQLLDSNIAHRHSVRLEVMIILLILVEVLFEMEDVFYGSYLQVAHFHGKMSNQRYAVRSLNVPLLNVNASLVLLLFNGRRLSPTVAAIPCKIVWTYGHKATGITLNAGYTKMLQRATTVLKIKMRNNSDNKSGCLNKSVRLLPPELPQRWHLVPA</sequence>
<accession>A0A5S6QEM8</accession>
<evidence type="ECO:0000313" key="3">
    <source>
        <dbReference type="Proteomes" id="UP000046395"/>
    </source>
</evidence>
<feature type="domain" description="DUF155" evidence="2">
    <location>
        <begin position="122"/>
        <end position="298"/>
    </location>
</feature>
<name>A0A5S6QEM8_TRIMR</name>
<organism evidence="3 4">
    <name type="scientific">Trichuris muris</name>
    <name type="common">Mouse whipworm</name>
    <dbReference type="NCBI Taxonomy" id="70415"/>
    <lineage>
        <taxon>Eukaryota</taxon>
        <taxon>Metazoa</taxon>
        <taxon>Ecdysozoa</taxon>
        <taxon>Nematoda</taxon>
        <taxon>Enoplea</taxon>
        <taxon>Dorylaimia</taxon>
        <taxon>Trichinellida</taxon>
        <taxon>Trichuridae</taxon>
        <taxon>Trichuris</taxon>
    </lineage>
</organism>
<evidence type="ECO:0000256" key="1">
    <source>
        <dbReference type="ARBA" id="ARBA00008306"/>
    </source>
</evidence>
<reference evidence="4" key="1">
    <citation type="submission" date="2019-12" db="UniProtKB">
        <authorList>
            <consortium name="WormBaseParasite"/>
        </authorList>
    </citation>
    <scope>IDENTIFICATION</scope>
</reference>
<dbReference type="WBParaSite" id="TMUE_1000005372.1">
    <property type="protein sequence ID" value="TMUE_1000005372.1"/>
    <property type="gene ID" value="WBGene00288582"/>
</dbReference>
<keyword evidence="3" id="KW-1185">Reference proteome</keyword>
<protein>
    <submittedName>
        <fullName evidence="4">DUF155 domain-containing protein</fullName>
    </submittedName>
</protein>
<dbReference type="PANTHER" id="PTHR16255:SF1">
    <property type="entry name" value="REQUIRED FOR MEIOTIC NUCLEAR DIVISION PROTEIN 1 HOMOLOG"/>
    <property type="match status" value="1"/>
</dbReference>
<dbReference type="Proteomes" id="UP000046395">
    <property type="component" value="Unassembled WGS sequence"/>
</dbReference>
<dbReference type="PANTHER" id="PTHR16255">
    <property type="entry name" value="REQUIRED FOR MEIOTIC NUCLEAR DIVISION PROTEIN 1 HOMOLOG"/>
    <property type="match status" value="1"/>
</dbReference>
<evidence type="ECO:0000313" key="4">
    <source>
        <dbReference type="WBParaSite" id="TMUE_1000005372.1"/>
    </source>
</evidence>
<dbReference type="STRING" id="70415.A0A5S6QEM8"/>
<dbReference type="GO" id="GO:0005739">
    <property type="term" value="C:mitochondrion"/>
    <property type="evidence" value="ECO:0007669"/>
    <property type="project" value="UniProtKB-ARBA"/>
</dbReference>
<evidence type="ECO:0000259" key="2">
    <source>
        <dbReference type="Pfam" id="PF02582"/>
    </source>
</evidence>
<dbReference type="InterPro" id="IPR051624">
    <property type="entry name" value="RMD1/Sad1-interacting"/>
</dbReference>